<dbReference type="InterPro" id="IPR050316">
    <property type="entry name" value="Tyrosinase/Hemocyanin"/>
</dbReference>
<keyword evidence="2" id="KW-0186">Copper</keyword>
<dbReference type="VEuPathDB" id="FungiDB:ASPWEDRAFT_100809"/>
<dbReference type="RefSeq" id="XP_040695608.1">
    <property type="nucleotide sequence ID" value="XM_040827334.1"/>
</dbReference>
<dbReference type="GO" id="GO:0046872">
    <property type="term" value="F:metal ion binding"/>
    <property type="evidence" value="ECO:0007669"/>
    <property type="project" value="UniProtKB-KW"/>
</dbReference>
<organism evidence="4 5">
    <name type="scientific">Aspergillus wentii DTO 134E9</name>
    <dbReference type="NCBI Taxonomy" id="1073089"/>
    <lineage>
        <taxon>Eukaryota</taxon>
        <taxon>Fungi</taxon>
        <taxon>Dikarya</taxon>
        <taxon>Ascomycota</taxon>
        <taxon>Pezizomycotina</taxon>
        <taxon>Eurotiomycetes</taxon>
        <taxon>Eurotiomycetidae</taxon>
        <taxon>Eurotiales</taxon>
        <taxon>Aspergillaceae</taxon>
        <taxon>Aspergillus</taxon>
        <taxon>Aspergillus subgen. Cremei</taxon>
    </lineage>
</organism>
<protein>
    <recommendedName>
        <fullName evidence="3">Tyrosinase copper-binding domain-containing protein</fullName>
    </recommendedName>
</protein>
<dbReference type="PANTHER" id="PTHR11474:SF126">
    <property type="entry name" value="TYROSINASE-LIKE PROTEIN TYR-1-RELATED"/>
    <property type="match status" value="1"/>
</dbReference>
<keyword evidence="1" id="KW-0479">Metal-binding</keyword>
<sequence>MVTGPESEPQPQSDQDPTLIAELLQPICKTPSQRQEWRQLNATEKTGYIDAVKCLHSQPSARHPYGQLSDDFPWAYRSNAHFASDAAPFLPWHRYFIHVYETALKESCGYTGHLPYWDWTLDWEDPAKSAIWDPETGFGGDGASNNMKIGSCVDSGPFSDYQILYSDLAIKPHCLSRGFGRHNESGVFEGKWFSPEVVKQISLEHNFFNFSMALKAGPYNNMSNQVGGDFLSFDAPNDPVSFLHYAQLDRLWWMWQKDHPQNSTEYNGPKNGDSNAMASLLDVLPMYGLSRDTPVSDVIDTQSGLLCYKY</sequence>
<evidence type="ECO:0000259" key="3">
    <source>
        <dbReference type="Pfam" id="PF00264"/>
    </source>
</evidence>
<dbReference type="PRINTS" id="PR00092">
    <property type="entry name" value="TYROSINASE"/>
</dbReference>
<dbReference type="Proteomes" id="UP000184383">
    <property type="component" value="Unassembled WGS sequence"/>
</dbReference>
<dbReference type="GeneID" id="63743182"/>
<evidence type="ECO:0000256" key="1">
    <source>
        <dbReference type="ARBA" id="ARBA00022723"/>
    </source>
</evidence>
<accession>A0A1L9S434</accession>
<evidence type="ECO:0000313" key="4">
    <source>
        <dbReference type="EMBL" id="OJJ41932.1"/>
    </source>
</evidence>
<dbReference type="InterPro" id="IPR008922">
    <property type="entry name" value="Di-copper_centre_dom_sf"/>
</dbReference>
<proteinExistence type="predicted"/>
<evidence type="ECO:0000256" key="2">
    <source>
        <dbReference type="ARBA" id="ARBA00023008"/>
    </source>
</evidence>
<dbReference type="OrthoDB" id="6132182at2759"/>
<dbReference type="InterPro" id="IPR002227">
    <property type="entry name" value="Tyrosinase_Cu-bd"/>
</dbReference>
<evidence type="ECO:0000313" key="5">
    <source>
        <dbReference type="Proteomes" id="UP000184383"/>
    </source>
</evidence>
<dbReference type="Gene3D" id="1.10.1280.10">
    <property type="entry name" value="Di-copper center containing domain from catechol oxidase"/>
    <property type="match status" value="1"/>
</dbReference>
<dbReference type="EMBL" id="KV878209">
    <property type="protein sequence ID" value="OJJ41932.1"/>
    <property type="molecule type" value="Genomic_DNA"/>
</dbReference>
<dbReference type="Pfam" id="PF00264">
    <property type="entry name" value="Tyrosinase"/>
    <property type="match status" value="1"/>
</dbReference>
<dbReference type="GO" id="GO:0016491">
    <property type="term" value="F:oxidoreductase activity"/>
    <property type="evidence" value="ECO:0007669"/>
    <property type="project" value="InterPro"/>
</dbReference>
<dbReference type="AlphaFoldDB" id="A0A1L9S434"/>
<dbReference type="STRING" id="1073089.A0A1L9S434"/>
<dbReference type="SUPFAM" id="SSF48056">
    <property type="entry name" value="Di-copper centre-containing domain"/>
    <property type="match status" value="1"/>
</dbReference>
<reference evidence="5" key="1">
    <citation type="journal article" date="2017" name="Genome Biol.">
        <title>Comparative genomics reveals high biological diversity and specific adaptations in the industrially and medically important fungal genus Aspergillus.</title>
        <authorList>
            <person name="de Vries R.P."/>
            <person name="Riley R."/>
            <person name="Wiebenga A."/>
            <person name="Aguilar-Osorio G."/>
            <person name="Amillis S."/>
            <person name="Uchima C.A."/>
            <person name="Anderluh G."/>
            <person name="Asadollahi M."/>
            <person name="Askin M."/>
            <person name="Barry K."/>
            <person name="Battaglia E."/>
            <person name="Bayram O."/>
            <person name="Benocci T."/>
            <person name="Braus-Stromeyer S.A."/>
            <person name="Caldana C."/>
            <person name="Canovas D."/>
            <person name="Cerqueira G.C."/>
            <person name="Chen F."/>
            <person name="Chen W."/>
            <person name="Choi C."/>
            <person name="Clum A."/>
            <person name="Dos Santos R.A."/>
            <person name="Damasio A.R."/>
            <person name="Diallinas G."/>
            <person name="Emri T."/>
            <person name="Fekete E."/>
            <person name="Flipphi M."/>
            <person name="Freyberg S."/>
            <person name="Gallo A."/>
            <person name="Gournas C."/>
            <person name="Habgood R."/>
            <person name="Hainaut M."/>
            <person name="Harispe M.L."/>
            <person name="Henrissat B."/>
            <person name="Hilden K.S."/>
            <person name="Hope R."/>
            <person name="Hossain A."/>
            <person name="Karabika E."/>
            <person name="Karaffa L."/>
            <person name="Karanyi Z."/>
            <person name="Krasevec N."/>
            <person name="Kuo A."/>
            <person name="Kusch H."/>
            <person name="LaButti K."/>
            <person name="Lagendijk E.L."/>
            <person name="Lapidus A."/>
            <person name="Levasseur A."/>
            <person name="Lindquist E."/>
            <person name="Lipzen A."/>
            <person name="Logrieco A.F."/>
            <person name="MacCabe A."/>
            <person name="Maekelae M.R."/>
            <person name="Malavazi I."/>
            <person name="Melin P."/>
            <person name="Meyer V."/>
            <person name="Mielnichuk N."/>
            <person name="Miskei M."/>
            <person name="Molnar A.P."/>
            <person name="Mule G."/>
            <person name="Ngan C.Y."/>
            <person name="Orejas M."/>
            <person name="Orosz E."/>
            <person name="Ouedraogo J.P."/>
            <person name="Overkamp K.M."/>
            <person name="Park H.-S."/>
            <person name="Perrone G."/>
            <person name="Piumi F."/>
            <person name="Punt P.J."/>
            <person name="Ram A.F."/>
            <person name="Ramon A."/>
            <person name="Rauscher S."/>
            <person name="Record E."/>
            <person name="Riano-Pachon D.M."/>
            <person name="Robert V."/>
            <person name="Roehrig J."/>
            <person name="Ruller R."/>
            <person name="Salamov A."/>
            <person name="Salih N.S."/>
            <person name="Samson R.A."/>
            <person name="Sandor E."/>
            <person name="Sanguinetti M."/>
            <person name="Schuetze T."/>
            <person name="Sepcic K."/>
            <person name="Shelest E."/>
            <person name="Sherlock G."/>
            <person name="Sophianopoulou V."/>
            <person name="Squina F.M."/>
            <person name="Sun H."/>
            <person name="Susca A."/>
            <person name="Todd R.B."/>
            <person name="Tsang A."/>
            <person name="Unkles S.E."/>
            <person name="van de Wiele N."/>
            <person name="van Rossen-Uffink D."/>
            <person name="Oliveira J.V."/>
            <person name="Vesth T.C."/>
            <person name="Visser J."/>
            <person name="Yu J.-H."/>
            <person name="Zhou M."/>
            <person name="Andersen M.R."/>
            <person name="Archer D.B."/>
            <person name="Baker S.E."/>
            <person name="Benoit I."/>
            <person name="Brakhage A.A."/>
            <person name="Braus G.H."/>
            <person name="Fischer R."/>
            <person name="Frisvad J.C."/>
            <person name="Goldman G.H."/>
            <person name="Houbraken J."/>
            <person name="Oakley B."/>
            <person name="Pocsi I."/>
            <person name="Scazzocchio C."/>
            <person name="Seiboth B."/>
            <person name="vanKuyk P.A."/>
            <person name="Wortman J."/>
            <person name="Dyer P.S."/>
            <person name="Grigoriev I.V."/>
        </authorList>
    </citation>
    <scope>NUCLEOTIDE SEQUENCE [LARGE SCALE GENOMIC DNA]</scope>
    <source>
        <strain evidence="5">DTO 134E9</strain>
    </source>
</reference>
<keyword evidence="5" id="KW-1185">Reference proteome</keyword>
<gene>
    <name evidence="4" type="ORF">ASPWEDRAFT_100809</name>
</gene>
<dbReference type="PANTHER" id="PTHR11474">
    <property type="entry name" value="TYROSINASE FAMILY MEMBER"/>
    <property type="match status" value="1"/>
</dbReference>
<name>A0A1L9S434_ASPWE</name>
<feature type="domain" description="Tyrosinase copper-binding" evidence="3">
    <location>
        <begin position="73"/>
        <end position="257"/>
    </location>
</feature>